<dbReference type="AlphaFoldDB" id="A0A8C0ZNR1"/>
<evidence type="ECO:0000313" key="1">
    <source>
        <dbReference type="Ensembl" id="ENSCCNP00000006226.1"/>
    </source>
</evidence>
<name>A0A8C0ZNR1_CASCN</name>
<accession>A0A8C0ZNR1</accession>
<reference evidence="1" key="1">
    <citation type="submission" date="2023-09" db="UniProtKB">
        <authorList>
            <consortium name="Ensembl"/>
        </authorList>
    </citation>
    <scope>IDENTIFICATION</scope>
</reference>
<dbReference type="Ensembl" id="ENSCCNT00000008166.1">
    <property type="protein sequence ID" value="ENSCCNP00000006226.1"/>
    <property type="gene ID" value="ENSCCNG00000006561.1"/>
</dbReference>
<proteinExistence type="predicted"/>
<sequence length="88" mass="9713">MPFNGEKQCVGEATPSNSDSSWIFVKAWASECFQTELPNLLSFLTPGRNWPFATRSCEVLDNGPTQLGTQAEPNTVGHLKAWPTMVIQ</sequence>
<organism evidence="1">
    <name type="scientific">Castor canadensis</name>
    <name type="common">American beaver</name>
    <dbReference type="NCBI Taxonomy" id="51338"/>
    <lineage>
        <taxon>Eukaryota</taxon>
        <taxon>Metazoa</taxon>
        <taxon>Chordata</taxon>
        <taxon>Craniata</taxon>
        <taxon>Vertebrata</taxon>
        <taxon>Euteleostomi</taxon>
        <taxon>Mammalia</taxon>
        <taxon>Eutheria</taxon>
        <taxon>Euarchontoglires</taxon>
        <taxon>Glires</taxon>
        <taxon>Rodentia</taxon>
        <taxon>Castorimorpha</taxon>
        <taxon>Castoridae</taxon>
        <taxon>Castor</taxon>
    </lineage>
</organism>
<protein>
    <submittedName>
        <fullName evidence="1">Uncharacterized protein</fullName>
    </submittedName>
</protein>